<evidence type="ECO:0000259" key="3">
    <source>
        <dbReference type="Pfam" id="PF13191"/>
    </source>
</evidence>
<keyword evidence="5" id="KW-1185">Reference proteome</keyword>
<dbReference type="PANTHER" id="PTHR16305">
    <property type="entry name" value="TESTICULAR SOLUBLE ADENYLYL CYCLASE"/>
    <property type="match status" value="1"/>
</dbReference>
<keyword evidence="1" id="KW-0547">Nucleotide-binding</keyword>
<dbReference type="Pfam" id="PF13424">
    <property type="entry name" value="TPR_12"/>
    <property type="match status" value="2"/>
</dbReference>
<dbReference type="InterPro" id="IPR027417">
    <property type="entry name" value="P-loop_NTPase"/>
</dbReference>
<protein>
    <submittedName>
        <fullName evidence="4">Tetratricopeptide repeat protein</fullName>
    </submittedName>
</protein>
<dbReference type="SUPFAM" id="SSF48452">
    <property type="entry name" value="TPR-like"/>
    <property type="match status" value="3"/>
</dbReference>
<dbReference type="Gene3D" id="1.25.40.10">
    <property type="entry name" value="Tetratricopeptide repeat domain"/>
    <property type="match status" value="4"/>
</dbReference>
<dbReference type="GO" id="GO:0004016">
    <property type="term" value="F:adenylate cyclase activity"/>
    <property type="evidence" value="ECO:0007669"/>
    <property type="project" value="TreeGrafter"/>
</dbReference>
<dbReference type="PANTHER" id="PTHR16305:SF28">
    <property type="entry name" value="GUANYLATE CYCLASE DOMAIN-CONTAINING PROTEIN"/>
    <property type="match status" value="1"/>
</dbReference>
<keyword evidence="2" id="KW-0067">ATP-binding</keyword>
<feature type="domain" description="Orc1-like AAA ATPase" evidence="3">
    <location>
        <begin position="143"/>
        <end position="297"/>
    </location>
</feature>
<dbReference type="InterPro" id="IPR041664">
    <property type="entry name" value="AAA_16"/>
</dbReference>
<gene>
    <name evidence="4" type="ORF">OB919_07895</name>
</gene>
<comment type="caution">
    <text evidence="4">The sequence shown here is derived from an EMBL/GenBank/DDBJ whole genome shotgun (WGS) entry which is preliminary data.</text>
</comment>
<dbReference type="InterPro" id="IPR036390">
    <property type="entry name" value="WH_DNA-bd_sf"/>
</dbReference>
<organism evidence="4 5">
    <name type="scientific">Natronosalvus hydrolyticus</name>
    <dbReference type="NCBI Taxonomy" id="2979988"/>
    <lineage>
        <taxon>Archaea</taxon>
        <taxon>Methanobacteriati</taxon>
        <taxon>Methanobacteriota</taxon>
        <taxon>Stenosarchaea group</taxon>
        <taxon>Halobacteria</taxon>
        <taxon>Halobacteriales</taxon>
        <taxon>Natrialbaceae</taxon>
        <taxon>Natronosalvus</taxon>
    </lineage>
</organism>
<evidence type="ECO:0000313" key="4">
    <source>
        <dbReference type="EMBL" id="MCU4751904.1"/>
    </source>
</evidence>
<dbReference type="Gene3D" id="3.40.50.300">
    <property type="entry name" value="P-loop containing nucleotide triphosphate hydrolases"/>
    <property type="match status" value="1"/>
</dbReference>
<proteinExistence type="predicted"/>
<sequence length="1048" mass="116437">MTECSLGDLVVLYLLSQSPTDTHSGDATTRSLATATDLGDTLSGRISLASELSRLECDGLVSSEATSVTGKRRYQLTDHGLEYAREFRDRLVETSVVVHSDGKRRELPLGDVPATYDISLVEALAARSPDGDIYLETDLETGLVGRTIERETLESMLGAAEDSRQIALITGEAGTGRTSLIEWLAQTADEQGFRTAIGRARRTGGQPYQPFRTALEAAPITTDSFPLDDEERLENTQEGMYDTQQIALYTRVSEWLTDRVDSQPLLLVLEDLQWADTATIDLFEYLLEAPGIPGLVLVATSRASAHTDDAGLEAIVTAIEMDDQAHLLELGPLERDEVGDLIERQLGQRGVPSGFVETVHERTGGNPLFVVETVQALRERGAIDLQRGTFPTADQIGVADAVQTTIRDRLERLDEEPRAILETGAVIGDTLSLDTLGSVLDADEVPDTVVDRLVEMGLWQRIGNETVRYHSDVIRSVVLEELDDDRRRRFSRRAGEILASEDGDDATIATHYYHGGCPRRAVDHWIAAGDEARKVYAHDDAIERYERALQIAHGQSLEDVVLDVLESLGDIYYTQGEYDQADKHFRYIRARTDDPERLRRTYRYQARMRFEQGAYDETAEAARAGLDIDGEPVTIEVCWLHDYLAGSYMKRGEYETAIEGFETQRDLAAQIDADVLLGRAYQNLGSCYAQTGEIEAGVTSLERGVSLLEGAGDERELARSLNDLAIVYDDAGRQQQAERTLRRGERIAKRTDNFRVQLLALNNLGVFAQYDLRWDDADEYYDELLELADRLDHDEYRSLALVNKAGIEAERGSLQAAIDMVERSLELIEKLGRTHQVVHRNQVLGGFAVLAGNLERATGYLEAGRMLATEHEFSASLADLEKLEGIIARARGDEGTALACHRSSLERALEVAPQNAITSHRLELVETLCVADQPEEALEMAETAVDELPDGYRLLALKTDTALGVAYRHAGHEQAREHLESVLERAEGASNEATLTARRELATLAFEHERFRAAHAHLEAGRTLARETGFDHYLERFEALEASYRVCE</sequence>
<name>A0AAP2Z713_9EURY</name>
<dbReference type="GO" id="GO:0005524">
    <property type="term" value="F:ATP binding"/>
    <property type="evidence" value="ECO:0007669"/>
    <property type="project" value="UniProtKB-KW"/>
</dbReference>
<dbReference type="InterPro" id="IPR019734">
    <property type="entry name" value="TPR_rpt"/>
</dbReference>
<dbReference type="RefSeq" id="WP_342808150.1">
    <property type="nucleotide sequence ID" value="NZ_JAOPJZ010000004.1"/>
</dbReference>
<accession>A0AAP2Z713</accession>
<dbReference type="AlphaFoldDB" id="A0AAP2Z713"/>
<reference evidence="4 5" key="1">
    <citation type="submission" date="2022-09" db="EMBL/GenBank/DDBJ databases">
        <title>Enrichment on poylsaccharides allowed isolation of novel metabolic and taxonomic groups of Haloarchaea.</title>
        <authorList>
            <person name="Sorokin D.Y."/>
            <person name="Elcheninov A.G."/>
            <person name="Khizhniak T.V."/>
            <person name="Kolganova T.V."/>
            <person name="Kublanov I.V."/>
        </authorList>
    </citation>
    <scope>NUCLEOTIDE SEQUENCE [LARGE SCALE GENOMIC DNA]</scope>
    <source>
        <strain evidence="4 5">AArc-curdl1</strain>
    </source>
</reference>
<evidence type="ECO:0000256" key="1">
    <source>
        <dbReference type="ARBA" id="ARBA00022741"/>
    </source>
</evidence>
<dbReference type="InterPro" id="IPR011990">
    <property type="entry name" value="TPR-like_helical_dom_sf"/>
</dbReference>
<dbReference type="SMART" id="SM00028">
    <property type="entry name" value="TPR"/>
    <property type="match status" value="9"/>
</dbReference>
<evidence type="ECO:0000313" key="5">
    <source>
        <dbReference type="Proteomes" id="UP001321047"/>
    </source>
</evidence>
<dbReference type="GO" id="GO:0005737">
    <property type="term" value="C:cytoplasm"/>
    <property type="evidence" value="ECO:0007669"/>
    <property type="project" value="TreeGrafter"/>
</dbReference>
<dbReference type="EMBL" id="JAOPJZ010000004">
    <property type="protein sequence ID" value="MCU4751904.1"/>
    <property type="molecule type" value="Genomic_DNA"/>
</dbReference>
<dbReference type="Pfam" id="PF13191">
    <property type="entry name" value="AAA_16"/>
    <property type="match status" value="1"/>
</dbReference>
<evidence type="ECO:0000256" key="2">
    <source>
        <dbReference type="ARBA" id="ARBA00022840"/>
    </source>
</evidence>
<dbReference type="Proteomes" id="UP001321047">
    <property type="component" value="Unassembled WGS sequence"/>
</dbReference>
<dbReference type="SUPFAM" id="SSF46785">
    <property type="entry name" value="Winged helix' DNA-binding domain"/>
    <property type="match status" value="1"/>
</dbReference>
<dbReference type="SUPFAM" id="SSF52540">
    <property type="entry name" value="P-loop containing nucleoside triphosphate hydrolases"/>
    <property type="match status" value="1"/>
</dbReference>